<dbReference type="GO" id="GO:1901135">
    <property type="term" value="P:carbohydrate derivative metabolic process"/>
    <property type="evidence" value="ECO:0007669"/>
    <property type="project" value="UniProtKB-ARBA"/>
</dbReference>
<dbReference type="PANTHER" id="PTHR48261:SF5">
    <property type="entry name" value="EXOSTOSIN GLYCOSYLTRANSFERASE 2"/>
    <property type="match status" value="1"/>
</dbReference>
<evidence type="ECO:0000259" key="6">
    <source>
        <dbReference type="Pfam" id="PF09258"/>
    </source>
</evidence>
<name>N6TYS0_DENPD</name>
<dbReference type="GO" id="GO:0005789">
    <property type="term" value="C:endoplasmic reticulum membrane"/>
    <property type="evidence" value="ECO:0007669"/>
    <property type="project" value="UniProtKB-SubCell"/>
</dbReference>
<keyword evidence="3" id="KW-0808">Transferase</keyword>
<sequence length="211" mass="24808">MESHMSTLIDVIDELSNKKIMEMRKSVMFVYEKYFSSMEKIALTTLDIVQDRVYRHKGRTYDKLNLLPSEINYNPLYFPITASRSMGFTAVILTYNRVQSLYTLIERLSKVPSLMKIVVVWNNQKKDPPSMSQFPKISKAMNIIKTKANKLSNIFHPYREIETEAILHIDDDIVMLTSDEIEFAFEVWREFPDRIVGDTEEEVQMSRMCQQ</sequence>
<dbReference type="InterPro" id="IPR029044">
    <property type="entry name" value="Nucleotide-diphossugar_trans"/>
</dbReference>
<evidence type="ECO:0000313" key="8">
    <source>
        <dbReference type="EMBL" id="ENN82893.1"/>
    </source>
</evidence>
<dbReference type="Pfam" id="PF09258">
    <property type="entry name" value="Glyco_transf_64"/>
    <property type="match status" value="1"/>
</dbReference>
<reference evidence="7" key="1">
    <citation type="journal article" date="2013" name="Genome Biol.">
        <title>Draft genome of the mountain pine beetle, Dendroctonus ponderosae Hopkins, a major forest pest.</title>
        <authorList>
            <person name="Keeling C.I."/>
            <person name="Yuen M.M."/>
            <person name="Liao N.Y."/>
            <person name="Docking T.R."/>
            <person name="Chan S.K."/>
            <person name="Taylor G.A."/>
            <person name="Palmquist D.L."/>
            <person name="Jackman S.D."/>
            <person name="Nguyen A."/>
            <person name="Li M."/>
            <person name="Henderson H."/>
            <person name="Janes J.K."/>
            <person name="Zhao Y."/>
            <person name="Pandoh P."/>
            <person name="Moore R."/>
            <person name="Sperling F.A."/>
            <person name="Huber D.P."/>
            <person name="Birol I."/>
            <person name="Jones S.J."/>
            <person name="Bohlmann J."/>
        </authorList>
    </citation>
    <scope>NUCLEOTIDE SEQUENCE</scope>
</reference>
<accession>N6TYS0</accession>
<proteinExistence type="inferred from homology"/>
<evidence type="ECO:0000256" key="3">
    <source>
        <dbReference type="ARBA" id="ARBA00022679"/>
    </source>
</evidence>
<dbReference type="EMBL" id="KB741056">
    <property type="protein sequence ID" value="ENN74455.1"/>
    <property type="molecule type" value="Genomic_DNA"/>
</dbReference>
<feature type="domain" description="Glycosyl transferase 64" evidence="6">
    <location>
        <begin position="88"/>
        <end position="198"/>
    </location>
</feature>
<keyword evidence="5" id="KW-1015">Disulfide bond</keyword>
<evidence type="ECO:0000256" key="4">
    <source>
        <dbReference type="ARBA" id="ARBA00023136"/>
    </source>
</evidence>
<protein>
    <recommendedName>
        <fullName evidence="6">Glycosyl transferase 64 domain-containing protein</fullName>
    </recommendedName>
</protein>
<dbReference type="InterPro" id="IPR015338">
    <property type="entry name" value="GT64_dom"/>
</dbReference>
<dbReference type="HOGENOM" id="CLU_1306004_0_0_1"/>
<dbReference type="InterPro" id="IPR004263">
    <property type="entry name" value="Exostosin"/>
</dbReference>
<dbReference type="GO" id="GO:0016757">
    <property type="term" value="F:glycosyltransferase activity"/>
    <property type="evidence" value="ECO:0007669"/>
    <property type="project" value="InterPro"/>
</dbReference>
<keyword evidence="4" id="KW-0472">Membrane</keyword>
<feature type="non-terminal residue" evidence="7">
    <location>
        <position position="1"/>
    </location>
</feature>
<dbReference type="Gene3D" id="3.90.550.10">
    <property type="entry name" value="Spore Coat Polysaccharide Biosynthesis Protein SpsA, Chain A"/>
    <property type="match status" value="1"/>
</dbReference>
<evidence type="ECO:0000256" key="1">
    <source>
        <dbReference type="ARBA" id="ARBA00004648"/>
    </source>
</evidence>
<dbReference type="PANTHER" id="PTHR48261">
    <property type="entry name" value="ACETYLGLUCOSAMINYLTRANSFERASE"/>
    <property type="match status" value="1"/>
</dbReference>
<dbReference type="OrthoDB" id="5954868at2759"/>
<dbReference type="SUPFAM" id="SSF53448">
    <property type="entry name" value="Nucleotide-diphospho-sugar transferases"/>
    <property type="match status" value="1"/>
</dbReference>
<evidence type="ECO:0000313" key="7">
    <source>
        <dbReference type="EMBL" id="ENN74455.1"/>
    </source>
</evidence>
<comment type="similarity">
    <text evidence="2">Belongs to the glycosyltransferase 47 family.</text>
</comment>
<evidence type="ECO:0000256" key="2">
    <source>
        <dbReference type="ARBA" id="ARBA00010271"/>
    </source>
</evidence>
<gene>
    <name evidence="8" type="ORF">YQE_00740</name>
    <name evidence="7" type="ORF">YQE_08961</name>
</gene>
<dbReference type="AlphaFoldDB" id="N6TYS0"/>
<dbReference type="EMBL" id="KB737838">
    <property type="protein sequence ID" value="ENN82893.1"/>
    <property type="molecule type" value="Genomic_DNA"/>
</dbReference>
<evidence type="ECO:0000256" key="5">
    <source>
        <dbReference type="ARBA" id="ARBA00023157"/>
    </source>
</evidence>
<comment type="subcellular location">
    <subcellularLocation>
        <location evidence="1">Endoplasmic reticulum membrane</location>
        <topology evidence="1">Single-pass type II membrane protein</topology>
    </subcellularLocation>
</comment>
<organism evidence="7">
    <name type="scientific">Dendroctonus ponderosae</name>
    <name type="common">Mountain pine beetle</name>
    <dbReference type="NCBI Taxonomy" id="77166"/>
    <lineage>
        <taxon>Eukaryota</taxon>
        <taxon>Metazoa</taxon>
        <taxon>Ecdysozoa</taxon>
        <taxon>Arthropoda</taxon>
        <taxon>Hexapoda</taxon>
        <taxon>Insecta</taxon>
        <taxon>Pterygota</taxon>
        <taxon>Neoptera</taxon>
        <taxon>Endopterygota</taxon>
        <taxon>Coleoptera</taxon>
        <taxon>Polyphaga</taxon>
        <taxon>Cucujiformia</taxon>
        <taxon>Curculionidae</taxon>
        <taxon>Scolytinae</taxon>
        <taxon>Dendroctonus</taxon>
    </lineage>
</organism>